<dbReference type="GeneID" id="69117924"/>
<keyword evidence="2" id="KW-0378">Hydrolase</keyword>
<feature type="transmembrane region" description="Helical" evidence="1">
    <location>
        <begin position="12"/>
        <end position="35"/>
    </location>
</feature>
<keyword evidence="2" id="KW-0645">Protease</keyword>
<dbReference type="PANTHER" id="PTHR35864:SF1">
    <property type="entry name" value="ZINC METALLOPROTEASE YWHC-RELATED"/>
    <property type="match status" value="1"/>
</dbReference>
<keyword evidence="1" id="KW-1133">Transmembrane helix</keyword>
<evidence type="ECO:0000313" key="3">
    <source>
        <dbReference type="Proteomes" id="UP001595660"/>
    </source>
</evidence>
<keyword evidence="2" id="KW-0482">Metalloprotease</keyword>
<dbReference type="GO" id="GO:0008237">
    <property type="term" value="F:metallopeptidase activity"/>
    <property type="evidence" value="ECO:0007669"/>
    <property type="project" value="UniProtKB-KW"/>
</dbReference>
<feature type="transmembrane region" description="Helical" evidence="1">
    <location>
        <begin position="116"/>
        <end position="137"/>
    </location>
</feature>
<keyword evidence="3" id="KW-1185">Reference proteome</keyword>
<feature type="transmembrane region" description="Helical" evidence="1">
    <location>
        <begin position="47"/>
        <end position="64"/>
    </location>
</feature>
<accession>A0ABD5N8L2</accession>
<dbReference type="AlphaFoldDB" id="A0ABD5N8L2"/>
<feature type="transmembrane region" description="Helical" evidence="1">
    <location>
        <begin position="178"/>
        <end position="195"/>
    </location>
</feature>
<proteinExistence type="predicted"/>
<dbReference type="PANTHER" id="PTHR35864">
    <property type="entry name" value="ZINC METALLOPROTEASE MJ0611-RELATED"/>
    <property type="match status" value="1"/>
</dbReference>
<keyword evidence="1" id="KW-0812">Transmembrane</keyword>
<gene>
    <name evidence="2" type="ORF">ACFOKC_00360</name>
</gene>
<name>A0ABD5N8L2_9EURY</name>
<reference evidence="2 3" key="1">
    <citation type="journal article" date="2019" name="Int. J. Syst. Evol. Microbiol.">
        <title>The Global Catalogue of Microorganisms (GCM) 10K type strain sequencing project: providing services to taxonomists for standard genome sequencing and annotation.</title>
        <authorList>
            <consortium name="The Broad Institute Genomics Platform"/>
            <consortium name="The Broad Institute Genome Sequencing Center for Infectious Disease"/>
            <person name="Wu L."/>
            <person name="Ma J."/>
        </authorList>
    </citation>
    <scope>NUCLEOTIDE SEQUENCE [LARGE SCALE GENOMIC DNA]</scope>
    <source>
        <strain evidence="2 3">CGMCC 1.12562</strain>
    </source>
</reference>
<organism evidence="2 3">
    <name type="scientific">Halobacterium litoreum</name>
    <dbReference type="NCBI Taxonomy" id="2039234"/>
    <lineage>
        <taxon>Archaea</taxon>
        <taxon>Methanobacteriati</taxon>
        <taxon>Methanobacteriota</taxon>
        <taxon>Stenosarchaea group</taxon>
        <taxon>Halobacteria</taxon>
        <taxon>Halobacteriales</taxon>
        <taxon>Halobacteriaceae</taxon>
        <taxon>Halobacterium</taxon>
    </lineage>
</organism>
<feature type="transmembrane region" description="Helical" evidence="1">
    <location>
        <begin position="85"/>
        <end position="104"/>
    </location>
</feature>
<keyword evidence="1" id="KW-0472">Membrane</keyword>
<feature type="transmembrane region" description="Helical" evidence="1">
    <location>
        <begin position="149"/>
        <end position="166"/>
    </location>
</feature>
<dbReference type="InterPro" id="IPR052348">
    <property type="entry name" value="Metallopeptidase_M50B"/>
</dbReference>
<comment type="caution">
    <text evidence="2">The sequence shown here is derived from an EMBL/GenBank/DDBJ whole genome shotgun (WGS) entry which is preliminary data.</text>
</comment>
<dbReference type="EMBL" id="JBHRWN010000002">
    <property type="protein sequence ID" value="MFC3476166.1"/>
    <property type="molecule type" value="Genomic_DNA"/>
</dbReference>
<dbReference type="Proteomes" id="UP001595660">
    <property type="component" value="Unassembled WGS sequence"/>
</dbReference>
<protein>
    <submittedName>
        <fullName evidence="2">Metalloprotease</fullName>
    </submittedName>
</protein>
<evidence type="ECO:0000313" key="2">
    <source>
        <dbReference type="EMBL" id="MFC3476166.1"/>
    </source>
</evidence>
<evidence type="ECO:0000256" key="1">
    <source>
        <dbReference type="SAM" id="Phobius"/>
    </source>
</evidence>
<sequence>MQFSTRELRDLAVAWLALGFAFSLLYVDVTATTMGDVLTSAPFAEEFLLSLATVGVAFLLHELAHKVVAVRFGQHAEFRADFGMLALAVAGGLAGFLFAAPGAVHHRGYITPREHGLVALAGPVTNVGLAVVSYALMVTVAPELGWRGLFINVLLAGFNMIPFGPLDGRTVLDWSPTAYAAAAVPTIGPALLLFFG</sequence>
<dbReference type="RefSeq" id="WP_232569249.1">
    <property type="nucleotide sequence ID" value="NZ_CP089466.1"/>
</dbReference>